<organism evidence="1">
    <name type="scientific">bioreactor metagenome</name>
    <dbReference type="NCBI Taxonomy" id="1076179"/>
    <lineage>
        <taxon>unclassified sequences</taxon>
        <taxon>metagenomes</taxon>
        <taxon>ecological metagenomes</taxon>
    </lineage>
</organism>
<protein>
    <submittedName>
        <fullName evidence="1">Uncharacterized protein</fullName>
    </submittedName>
</protein>
<dbReference type="AlphaFoldDB" id="A0A645IVA4"/>
<dbReference type="InterPro" id="IPR036523">
    <property type="entry name" value="SurE-like_sf"/>
</dbReference>
<evidence type="ECO:0000313" key="1">
    <source>
        <dbReference type="EMBL" id="MPN54792.1"/>
    </source>
</evidence>
<proteinExistence type="predicted"/>
<gene>
    <name evidence="1" type="ORF">SDC9_202469</name>
</gene>
<comment type="caution">
    <text evidence="1">The sequence shown here is derived from an EMBL/GenBank/DDBJ whole genome shotgun (WGS) entry which is preliminary data.</text>
</comment>
<dbReference type="SUPFAM" id="SSF64167">
    <property type="entry name" value="SurE-like"/>
    <property type="match status" value="1"/>
</dbReference>
<sequence>MSDGTDVWAVANNYVSVTPVHMEMTSFETQKECKEAGLEAYIETKINKN</sequence>
<name>A0A645IVA4_9ZZZZ</name>
<accession>A0A645IVA4</accession>
<dbReference type="EMBL" id="VSSQ01123364">
    <property type="protein sequence ID" value="MPN54792.1"/>
    <property type="molecule type" value="Genomic_DNA"/>
</dbReference>
<dbReference type="GO" id="GO:0016787">
    <property type="term" value="F:hydrolase activity"/>
    <property type="evidence" value="ECO:0007669"/>
    <property type="project" value="InterPro"/>
</dbReference>
<reference evidence="1" key="1">
    <citation type="submission" date="2019-08" db="EMBL/GenBank/DDBJ databases">
        <authorList>
            <person name="Kucharzyk K."/>
            <person name="Murdoch R.W."/>
            <person name="Higgins S."/>
            <person name="Loffler F."/>
        </authorList>
    </citation>
    <scope>NUCLEOTIDE SEQUENCE</scope>
</reference>
<dbReference type="Gene3D" id="3.40.1210.10">
    <property type="entry name" value="Survival protein SurE-like phosphatase/nucleotidase"/>
    <property type="match status" value="1"/>
</dbReference>